<accession>A0ABV6IAJ3</accession>
<sequence>MDSFQLHQISRLIVKRDDSPVSLRAIKGVLRNAQEGELPLFAWTLGLSQIKLIQMLRACIPEVEALEPLSDRQYQSLLETTPADFFSLRHLLLELRSPEQNVDHIDWLARAIAAATQGSRHLWEDLGLNSRDEVSQLLQQYFEPLYLQNTQNWKWKRFIYAQLGAAQGKPGLQPPKCMKCDEFAVCFPLSGNN</sequence>
<keyword evidence="2" id="KW-1185">Reference proteome</keyword>
<protein>
    <submittedName>
        <fullName evidence="1">Nitrogen fixation protein NifQ</fullName>
    </submittedName>
</protein>
<comment type="caution">
    <text evidence="1">The sequence shown here is derived from an EMBL/GenBank/DDBJ whole genome shotgun (WGS) entry which is preliminary data.</text>
</comment>
<evidence type="ECO:0000313" key="1">
    <source>
        <dbReference type="EMBL" id="MFC0348687.1"/>
    </source>
</evidence>
<dbReference type="InterPro" id="IPR006975">
    <property type="entry name" value="NifQ"/>
</dbReference>
<dbReference type="RefSeq" id="WP_390209831.1">
    <property type="nucleotide sequence ID" value="NZ_JBHLXJ010000002.1"/>
</dbReference>
<organism evidence="1 2">
    <name type="scientific">Undibacterium danionis</name>
    <dbReference type="NCBI Taxonomy" id="1812100"/>
    <lineage>
        <taxon>Bacteria</taxon>
        <taxon>Pseudomonadati</taxon>
        <taxon>Pseudomonadota</taxon>
        <taxon>Betaproteobacteria</taxon>
        <taxon>Burkholderiales</taxon>
        <taxon>Oxalobacteraceae</taxon>
        <taxon>Undibacterium</taxon>
    </lineage>
</organism>
<gene>
    <name evidence="1" type="ORF">ACFFJH_02630</name>
</gene>
<dbReference type="EMBL" id="JBHLXJ010000002">
    <property type="protein sequence ID" value="MFC0348687.1"/>
    <property type="molecule type" value="Genomic_DNA"/>
</dbReference>
<reference evidence="1 2" key="1">
    <citation type="submission" date="2024-09" db="EMBL/GenBank/DDBJ databases">
        <authorList>
            <person name="Sun Q."/>
            <person name="Mori K."/>
        </authorList>
    </citation>
    <scope>NUCLEOTIDE SEQUENCE [LARGE SCALE GENOMIC DNA]</scope>
    <source>
        <strain evidence="1 2">CCM 8677</strain>
    </source>
</reference>
<dbReference type="Proteomes" id="UP001589844">
    <property type="component" value="Unassembled WGS sequence"/>
</dbReference>
<dbReference type="Pfam" id="PF04891">
    <property type="entry name" value="NifQ"/>
    <property type="match status" value="1"/>
</dbReference>
<name>A0ABV6IAJ3_9BURK</name>
<proteinExistence type="predicted"/>
<evidence type="ECO:0000313" key="2">
    <source>
        <dbReference type="Proteomes" id="UP001589844"/>
    </source>
</evidence>